<accession>A0A4C1TEW0</accession>
<evidence type="ECO:0000313" key="2">
    <source>
        <dbReference type="EMBL" id="GBP11947.1"/>
    </source>
</evidence>
<feature type="region of interest" description="Disordered" evidence="1">
    <location>
        <begin position="116"/>
        <end position="195"/>
    </location>
</feature>
<protein>
    <submittedName>
        <fullName evidence="2">Uncharacterized protein</fullName>
    </submittedName>
</protein>
<dbReference type="AlphaFoldDB" id="A0A4C1TEW0"/>
<organism evidence="2 3">
    <name type="scientific">Eumeta variegata</name>
    <name type="common">Bagworm moth</name>
    <name type="synonym">Eumeta japonica</name>
    <dbReference type="NCBI Taxonomy" id="151549"/>
    <lineage>
        <taxon>Eukaryota</taxon>
        <taxon>Metazoa</taxon>
        <taxon>Ecdysozoa</taxon>
        <taxon>Arthropoda</taxon>
        <taxon>Hexapoda</taxon>
        <taxon>Insecta</taxon>
        <taxon>Pterygota</taxon>
        <taxon>Neoptera</taxon>
        <taxon>Endopterygota</taxon>
        <taxon>Lepidoptera</taxon>
        <taxon>Glossata</taxon>
        <taxon>Ditrysia</taxon>
        <taxon>Tineoidea</taxon>
        <taxon>Psychidae</taxon>
        <taxon>Oiketicinae</taxon>
        <taxon>Eumeta</taxon>
    </lineage>
</organism>
<reference evidence="2 3" key="1">
    <citation type="journal article" date="2019" name="Commun. Biol.">
        <title>The bagworm genome reveals a unique fibroin gene that provides high tensile strength.</title>
        <authorList>
            <person name="Kono N."/>
            <person name="Nakamura H."/>
            <person name="Ohtoshi R."/>
            <person name="Tomita M."/>
            <person name="Numata K."/>
            <person name="Arakawa K."/>
        </authorList>
    </citation>
    <scope>NUCLEOTIDE SEQUENCE [LARGE SCALE GENOMIC DNA]</scope>
</reference>
<dbReference type="EMBL" id="BGZK01000048">
    <property type="protein sequence ID" value="GBP11947.1"/>
    <property type="molecule type" value="Genomic_DNA"/>
</dbReference>
<proteinExistence type="predicted"/>
<feature type="region of interest" description="Disordered" evidence="1">
    <location>
        <begin position="224"/>
        <end position="274"/>
    </location>
</feature>
<evidence type="ECO:0000256" key="1">
    <source>
        <dbReference type="SAM" id="MobiDB-lite"/>
    </source>
</evidence>
<feature type="compositionally biased region" description="Basic and acidic residues" evidence="1">
    <location>
        <begin position="265"/>
        <end position="274"/>
    </location>
</feature>
<keyword evidence="3" id="KW-1185">Reference proteome</keyword>
<name>A0A4C1TEW0_EUMVA</name>
<gene>
    <name evidence="2" type="ORF">EVAR_74565_1</name>
</gene>
<feature type="compositionally biased region" description="Basic and acidic residues" evidence="1">
    <location>
        <begin position="226"/>
        <end position="236"/>
    </location>
</feature>
<sequence>MKTELKQKEKLDIQIRYTDEYMDEGGQIKIILRFRTQRRIRYFPVVGEQGTTYPLLQQLIKDLRTTCPGVTGLPTGDTSFAEAIKLAGKVCGAQTGRCARPPAGLGETHETFVRESARVGRARVPRRARGAYRSERGACAGRGRRRRRHSAQSAVGRAASAQLAPPPTGDPRRAERRHGLRTPSRRTSSSPSVENYSYRHRVTRVIKRVAASLEKWRAVPAAAARAAERRSRRDRGPPVGRGGGLRSVEPEEDRSRKRTPLTFAHRSDKIYDKR</sequence>
<feature type="compositionally biased region" description="Basic residues" evidence="1">
    <location>
        <begin position="120"/>
        <end position="130"/>
    </location>
</feature>
<evidence type="ECO:0000313" key="3">
    <source>
        <dbReference type="Proteomes" id="UP000299102"/>
    </source>
</evidence>
<dbReference type="Proteomes" id="UP000299102">
    <property type="component" value="Unassembled WGS sequence"/>
</dbReference>
<feature type="compositionally biased region" description="Basic residues" evidence="1">
    <location>
        <begin position="174"/>
        <end position="184"/>
    </location>
</feature>
<comment type="caution">
    <text evidence="2">The sequence shown here is derived from an EMBL/GenBank/DDBJ whole genome shotgun (WGS) entry which is preliminary data.</text>
</comment>